<comment type="caution">
    <text evidence="2">The sequence shown here is derived from an EMBL/GenBank/DDBJ whole genome shotgun (WGS) entry which is preliminary data.</text>
</comment>
<dbReference type="RefSeq" id="WP_089481955.1">
    <property type="nucleotide sequence ID" value="NZ_MUGS01000086.1"/>
</dbReference>
<reference evidence="2 3" key="1">
    <citation type="submission" date="2016-11" db="EMBL/GenBank/DDBJ databases">
        <title>Whole genomes of Flavobacteriaceae.</title>
        <authorList>
            <person name="Stine C."/>
            <person name="Li C."/>
            <person name="Tadesse D."/>
        </authorList>
    </citation>
    <scope>NUCLEOTIDE SEQUENCE [LARGE SCALE GENOMIC DNA]</scope>
    <source>
        <strain evidence="2 3">DSM 24704</strain>
    </source>
</reference>
<dbReference type="PANTHER" id="PTHR33840">
    <property type="match status" value="1"/>
</dbReference>
<name>A0A227NFR1_9FLAO</name>
<dbReference type="OrthoDB" id="4378831at2"/>
<sequence>MSVIFGNFTRPKKKDKVTELTIGIFFDGTNNNKNNTNAKEYYDKRARGEKLTPKETISAEAYRKNGQDKTSSSYYNAWSNVARLHDAYPDKFAVYVDGIGTEAEKGDSILGAGLGTGFITGGTGILGKVKEGCKNLAVNLKTSGMTEIKILYLDVFGFSRGAAAARVFLDEIEKKAYPESVNFKNSKGYLGYYLAQNNIKVNLVNVRFLGLFDTVSSYSAGISLNPDFDNDTTELELNNLSRAKTVMHFTAADEHRDNFSLTKTRVGKEREFPGVHSDIGGSYNDGVEVVGVIEKNFKEKLEKLSEKLANEFWYLEKQLKISLFGPQHELKGTRELSKNYSYIPLHFMAESAIATQKVPFDDIKLEIDKYSISNDTLLMRVKKRLREYVLDNGKPYTFCWFGAIHEKYKGVKAGDKNFEAYQQELQEQKDLRKLRNEYLHWSADNGSIGMEPTKDRKRKMF</sequence>
<accession>A0A227NFR1</accession>
<dbReference type="Proteomes" id="UP000214684">
    <property type="component" value="Unassembled WGS sequence"/>
</dbReference>
<evidence type="ECO:0000313" key="2">
    <source>
        <dbReference type="EMBL" id="OXE96503.1"/>
    </source>
</evidence>
<organism evidence="2 3">
    <name type="scientific">Flavobacterium araucananum</name>
    <dbReference type="NCBI Taxonomy" id="946678"/>
    <lineage>
        <taxon>Bacteria</taxon>
        <taxon>Pseudomonadati</taxon>
        <taxon>Bacteroidota</taxon>
        <taxon>Flavobacteriia</taxon>
        <taxon>Flavobacteriales</taxon>
        <taxon>Flavobacteriaceae</taxon>
        <taxon>Flavobacterium</taxon>
    </lineage>
</organism>
<dbReference type="PANTHER" id="PTHR33840:SF1">
    <property type="entry name" value="TLE1 PHOSPHOLIPASE DOMAIN-CONTAINING PROTEIN"/>
    <property type="match status" value="1"/>
</dbReference>
<feature type="domain" description="T6SS Phospholipase effector Tle1-like catalytic" evidence="1">
    <location>
        <begin position="197"/>
        <end position="286"/>
    </location>
</feature>
<evidence type="ECO:0000259" key="1">
    <source>
        <dbReference type="Pfam" id="PF09994"/>
    </source>
</evidence>
<gene>
    <name evidence="2" type="ORF">B0A64_23810</name>
</gene>
<dbReference type="InterPro" id="IPR018712">
    <property type="entry name" value="Tle1-like_cat"/>
</dbReference>
<proteinExistence type="predicted"/>
<keyword evidence="3" id="KW-1185">Reference proteome</keyword>
<dbReference type="Pfam" id="PF09994">
    <property type="entry name" value="T6SS_Tle1-like_cat"/>
    <property type="match status" value="1"/>
</dbReference>
<dbReference type="EMBL" id="MUGS01000086">
    <property type="protein sequence ID" value="OXE96503.1"/>
    <property type="molecule type" value="Genomic_DNA"/>
</dbReference>
<dbReference type="AlphaFoldDB" id="A0A227NFR1"/>
<protein>
    <recommendedName>
        <fullName evidence="1">T6SS Phospholipase effector Tle1-like catalytic domain-containing protein</fullName>
    </recommendedName>
</protein>
<evidence type="ECO:0000313" key="3">
    <source>
        <dbReference type="Proteomes" id="UP000214684"/>
    </source>
</evidence>